<feature type="domain" description="Beta-lactamase class A catalytic" evidence="6">
    <location>
        <begin position="71"/>
        <end position="288"/>
    </location>
</feature>
<evidence type="ECO:0000313" key="8">
    <source>
        <dbReference type="Proteomes" id="UP001267426"/>
    </source>
</evidence>
<evidence type="ECO:0000256" key="4">
    <source>
        <dbReference type="SAM" id="MobiDB-lite"/>
    </source>
</evidence>
<dbReference type="InterPro" id="IPR000871">
    <property type="entry name" value="Beta-lactam_class-A"/>
</dbReference>
<evidence type="ECO:0000259" key="6">
    <source>
        <dbReference type="Pfam" id="PF13354"/>
    </source>
</evidence>
<evidence type="ECO:0000256" key="3">
    <source>
        <dbReference type="ARBA" id="ARBA00012865"/>
    </source>
</evidence>
<dbReference type="PANTHER" id="PTHR35333">
    <property type="entry name" value="BETA-LACTAMASE"/>
    <property type="match status" value="1"/>
</dbReference>
<feature type="compositionally biased region" description="Low complexity" evidence="4">
    <location>
        <begin position="31"/>
        <end position="41"/>
    </location>
</feature>
<gene>
    <name evidence="7" type="ORF">RM540_15475</name>
</gene>
<feature type="chain" id="PRO_5045960987" description="beta-lactamase" evidence="5">
    <location>
        <begin position="28"/>
        <end position="334"/>
    </location>
</feature>
<dbReference type="Gene3D" id="3.40.710.10">
    <property type="entry name" value="DD-peptidase/beta-lactamase superfamily"/>
    <property type="match status" value="1"/>
</dbReference>
<dbReference type="EMBL" id="JAVRHT010000056">
    <property type="protein sequence ID" value="MDT0633155.1"/>
    <property type="molecule type" value="Genomic_DNA"/>
</dbReference>
<proteinExistence type="inferred from homology"/>
<organism evidence="7 8">
    <name type="scientific">Rubrivirga litoralis</name>
    <dbReference type="NCBI Taxonomy" id="3075598"/>
    <lineage>
        <taxon>Bacteria</taxon>
        <taxon>Pseudomonadati</taxon>
        <taxon>Rhodothermota</taxon>
        <taxon>Rhodothermia</taxon>
        <taxon>Rhodothermales</taxon>
        <taxon>Rubricoccaceae</taxon>
        <taxon>Rubrivirga</taxon>
    </lineage>
</organism>
<name>A0ABU3BV94_9BACT</name>
<dbReference type="InterPro" id="IPR012338">
    <property type="entry name" value="Beta-lactam/transpept-like"/>
</dbReference>
<dbReference type="PRINTS" id="PR00118">
    <property type="entry name" value="BLACTAMASEA"/>
</dbReference>
<keyword evidence="8" id="KW-1185">Reference proteome</keyword>
<dbReference type="Pfam" id="PF13354">
    <property type="entry name" value="Beta-lactamase2"/>
    <property type="match status" value="1"/>
</dbReference>
<comment type="similarity">
    <text evidence="2">Belongs to the class-A beta-lactamase family.</text>
</comment>
<sequence length="334" mass="35185">MPTAAPLLLTASSLVGGALVLAGCAAAPPRPALESAPARSAPAPPWPEAQPDAGLQAAVEVLVDGFDGAVGVYVRHLPTGREAALRTDERFPTASLIKVPILATLFDQVEAGRWAYDQTFRVGDAPPYPHPDVGLVGQLRPDATVALHQLIEMMLSASDNSASFWLQDLVGGGGAVNDWLADHGFEATRLNSRTPGREDAYAAYGWGQTTPREIAALVQRVVEGGAVSPAADLEMHRLLTRTFYDDGAVGAVPPGVQVASKQGWVAASRAEVVYVHAPSGPYVAAVLTRDQGDTRDGPDNAGAVLVRSVACLLWDTFEPGRPWAAPPGSERYRF</sequence>
<feature type="signal peptide" evidence="5">
    <location>
        <begin position="1"/>
        <end position="27"/>
    </location>
</feature>
<comment type="caution">
    <text evidence="7">The sequence shown here is derived from an EMBL/GenBank/DDBJ whole genome shotgun (WGS) entry which is preliminary data.</text>
</comment>
<protein>
    <recommendedName>
        <fullName evidence="3">beta-lactamase</fullName>
        <ecNumber evidence="3">3.5.2.6</ecNumber>
    </recommendedName>
</protein>
<dbReference type="SUPFAM" id="SSF56601">
    <property type="entry name" value="beta-lactamase/transpeptidase-like"/>
    <property type="match status" value="1"/>
</dbReference>
<feature type="region of interest" description="Disordered" evidence="4">
    <location>
        <begin position="31"/>
        <end position="51"/>
    </location>
</feature>
<comment type="catalytic activity">
    <reaction evidence="1">
        <text>a beta-lactam + H2O = a substituted beta-amino acid</text>
        <dbReference type="Rhea" id="RHEA:20401"/>
        <dbReference type="ChEBI" id="CHEBI:15377"/>
        <dbReference type="ChEBI" id="CHEBI:35627"/>
        <dbReference type="ChEBI" id="CHEBI:140347"/>
        <dbReference type="EC" id="3.5.2.6"/>
    </reaction>
</comment>
<dbReference type="Proteomes" id="UP001267426">
    <property type="component" value="Unassembled WGS sequence"/>
</dbReference>
<evidence type="ECO:0000256" key="2">
    <source>
        <dbReference type="ARBA" id="ARBA00009009"/>
    </source>
</evidence>
<reference evidence="7 8" key="1">
    <citation type="submission" date="2023-09" db="EMBL/GenBank/DDBJ databases">
        <authorList>
            <person name="Rey-Velasco X."/>
        </authorList>
    </citation>
    <scope>NUCLEOTIDE SEQUENCE [LARGE SCALE GENOMIC DNA]</scope>
    <source>
        <strain evidence="7 8">F394</strain>
    </source>
</reference>
<dbReference type="EC" id="3.5.2.6" evidence="3"/>
<dbReference type="PANTHER" id="PTHR35333:SF3">
    <property type="entry name" value="BETA-LACTAMASE-TYPE TRANSPEPTIDASE FOLD CONTAINING PROTEIN"/>
    <property type="match status" value="1"/>
</dbReference>
<dbReference type="RefSeq" id="WP_311665773.1">
    <property type="nucleotide sequence ID" value="NZ_JAVRHT010000056.1"/>
</dbReference>
<dbReference type="GO" id="GO:0016787">
    <property type="term" value="F:hydrolase activity"/>
    <property type="evidence" value="ECO:0007669"/>
    <property type="project" value="UniProtKB-KW"/>
</dbReference>
<dbReference type="InterPro" id="IPR045155">
    <property type="entry name" value="Beta-lactam_cat"/>
</dbReference>
<evidence type="ECO:0000256" key="1">
    <source>
        <dbReference type="ARBA" id="ARBA00001526"/>
    </source>
</evidence>
<keyword evidence="7" id="KW-0378">Hydrolase</keyword>
<accession>A0ABU3BV94</accession>
<evidence type="ECO:0000256" key="5">
    <source>
        <dbReference type="SAM" id="SignalP"/>
    </source>
</evidence>
<keyword evidence="5" id="KW-0732">Signal</keyword>
<evidence type="ECO:0000313" key="7">
    <source>
        <dbReference type="EMBL" id="MDT0633155.1"/>
    </source>
</evidence>